<dbReference type="InterPro" id="IPR054716">
    <property type="entry name" value="Sol_Rieske_ferrdox_dom"/>
</dbReference>
<dbReference type="Pfam" id="PF22543">
    <property type="entry name" value="Rieske_4"/>
    <property type="match status" value="1"/>
</dbReference>
<comment type="cofactor">
    <cofactor evidence="5">
        <name>[2Fe-2S] cluster</name>
        <dbReference type="ChEBI" id="CHEBI:190135"/>
    </cofactor>
</comment>
<evidence type="ECO:0000256" key="5">
    <source>
        <dbReference type="ARBA" id="ARBA00034078"/>
    </source>
</evidence>
<feature type="domain" description="Rieske" evidence="6">
    <location>
        <begin position="22"/>
        <end position="122"/>
    </location>
</feature>
<keyword evidence="8" id="KW-1185">Reference proteome</keyword>
<dbReference type="PANTHER" id="PTHR21496:SF0">
    <property type="entry name" value="RIESKE DOMAIN-CONTAINING PROTEIN"/>
    <property type="match status" value="1"/>
</dbReference>
<evidence type="ECO:0000313" key="8">
    <source>
        <dbReference type="Proteomes" id="UP001159427"/>
    </source>
</evidence>
<name>A0ABN8M3Q8_9CNID</name>
<accession>A0ABN8M3Q8</accession>
<organism evidence="7 8">
    <name type="scientific">Porites evermanni</name>
    <dbReference type="NCBI Taxonomy" id="104178"/>
    <lineage>
        <taxon>Eukaryota</taxon>
        <taxon>Metazoa</taxon>
        <taxon>Cnidaria</taxon>
        <taxon>Anthozoa</taxon>
        <taxon>Hexacorallia</taxon>
        <taxon>Scleractinia</taxon>
        <taxon>Fungiina</taxon>
        <taxon>Poritidae</taxon>
        <taxon>Porites</taxon>
    </lineage>
</organism>
<keyword evidence="4" id="KW-0411">Iron-sulfur</keyword>
<dbReference type="CDD" id="cd03467">
    <property type="entry name" value="Rieske"/>
    <property type="match status" value="1"/>
</dbReference>
<comment type="caution">
    <text evidence="7">The sequence shown here is derived from an EMBL/GenBank/DDBJ whole genome shotgun (WGS) entry which is preliminary data.</text>
</comment>
<evidence type="ECO:0000256" key="4">
    <source>
        <dbReference type="ARBA" id="ARBA00023014"/>
    </source>
</evidence>
<evidence type="ECO:0000256" key="3">
    <source>
        <dbReference type="ARBA" id="ARBA00023004"/>
    </source>
</evidence>
<evidence type="ECO:0000313" key="7">
    <source>
        <dbReference type="EMBL" id="CAH3022213.1"/>
    </source>
</evidence>
<dbReference type="Gene3D" id="2.102.10.10">
    <property type="entry name" value="Rieske [2Fe-2S] iron-sulphur domain"/>
    <property type="match status" value="1"/>
</dbReference>
<evidence type="ECO:0000259" key="6">
    <source>
        <dbReference type="PROSITE" id="PS51296"/>
    </source>
</evidence>
<keyword evidence="3" id="KW-0408">Iron</keyword>
<dbReference type="InterPro" id="IPR036922">
    <property type="entry name" value="Rieske_2Fe-2S_sf"/>
</dbReference>
<keyword evidence="2" id="KW-0479">Metal-binding</keyword>
<dbReference type="SUPFAM" id="SSF50022">
    <property type="entry name" value="ISP domain"/>
    <property type="match status" value="1"/>
</dbReference>
<gene>
    <name evidence="7" type="ORF">PEVE_00014584</name>
</gene>
<dbReference type="InterPro" id="IPR017941">
    <property type="entry name" value="Rieske_2Fe-2S"/>
</dbReference>
<evidence type="ECO:0000256" key="2">
    <source>
        <dbReference type="ARBA" id="ARBA00022723"/>
    </source>
</evidence>
<sequence length="157" mass="18033">MSELSERTKGLPSEECSSSESVFVGYRQELVRNRKTKYNVNGRDIVIFYHNGNFHAMDQRCYHAGGPLEKGDIEDISGRWCIICPYHKQKITLDTGEGLHFSIDPKNLKKPPKLCSKGAVQRIHQVQVKEDKVFVTLSSTTQYIPSDFYYSKKIEKD</sequence>
<keyword evidence="1" id="KW-0001">2Fe-2S</keyword>
<dbReference type="EMBL" id="CALNXI010000210">
    <property type="protein sequence ID" value="CAH3022213.1"/>
    <property type="molecule type" value="Genomic_DNA"/>
</dbReference>
<proteinExistence type="predicted"/>
<dbReference type="Proteomes" id="UP001159427">
    <property type="component" value="Unassembled WGS sequence"/>
</dbReference>
<reference evidence="7 8" key="1">
    <citation type="submission" date="2022-05" db="EMBL/GenBank/DDBJ databases">
        <authorList>
            <consortium name="Genoscope - CEA"/>
            <person name="William W."/>
        </authorList>
    </citation>
    <scope>NUCLEOTIDE SEQUENCE [LARGE SCALE GENOMIC DNA]</scope>
</reference>
<dbReference type="PROSITE" id="PS51296">
    <property type="entry name" value="RIESKE"/>
    <property type="match status" value="1"/>
</dbReference>
<protein>
    <recommendedName>
        <fullName evidence="6">Rieske domain-containing protein</fullName>
    </recommendedName>
</protein>
<dbReference type="PANTHER" id="PTHR21496">
    <property type="entry name" value="FERREDOXIN-RELATED"/>
    <property type="match status" value="1"/>
</dbReference>
<evidence type="ECO:0000256" key="1">
    <source>
        <dbReference type="ARBA" id="ARBA00022714"/>
    </source>
</evidence>